<dbReference type="STRING" id="640938.TR210_1924"/>
<evidence type="ECO:0000313" key="3">
    <source>
        <dbReference type="EMBL" id="SEJ66599.1"/>
    </source>
</evidence>
<evidence type="ECO:0000313" key="5">
    <source>
        <dbReference type="Proteomes" id="UP000199280"/>
    </source>
</evidence>
<dbReference type="Gene3D" id="3.40.50.360">
    <property type="match status" value="1"/>
</dbReference>
<evidence type="ECO:0000259" key="1">
    <source>
        <dbReference type="PROSITE" id="PS50902"/>
    </source>
</evidence>
<reference evidence="2 4" key="1">
    <citation type="submission" date="2016-02" db="EMBL/GenBank/DDBJ databases">
        <authorList>
            <person name="Wen L."/>
            <person name="He K."/>
            <person name="Yang H."/>
        </authorList>
    </citation>
    <scope>NUCLEOTIDE SEQUENCE [LARGE SCALE GENOMIC DNA]</scope>
    <source>
        <strain evidence="2">Trichococcus_R210</strain>
    </source>
</reference>
<dbReference type="Proteomes" id="UP000076878">
    <property type="component" value="Unassembled WGS sequence"/>
</dbReference>
<dbReference type="AlphaFoldDB" id="A0A143Z1T4"/>
<evidence type="ECO:0000313" key="4">
    <source>
        <dbReference type="Proteomes" id="UP000076878"/>
    </source>
</evidence>
<feature type="domain" description="Flavodoxin-like" evidence="1">
    <location>
        <begin position="3"/>
        <end position="159"/>
    </location>
</feature>
<dbReference type="PROSITE" id="PS50902">
    <property type="entry name" value="FLAVODOXIN_LIKE"/>
    <property type="match status" value="1"/>
</dbReference>
<accession>A0A143Z1T4</accession>
<dbReference type="SUPFAM" id="SSF52218">
    <property type="entry name" value="Flavoproteins"/>
    <property type="match status" value="1"/>
</dbReference>
<dbReference type="InterPro" id="IPR008254">
    <property type="entry name" value="Flavodoxin/NO_synth"/>
</dbReference>
<proteinExistence type="predicted"/>
<name>A0A143Z1T4_9LACT</name>
<dbReference type="Pfam" id="PF03358">
    <property type="entry name" value="FMN_red"/>
    <property type="match status" value="1"/>
</dbReference>
<evidence type="ECO:0000313" key="2">
    <source>
        <dbReference type="EMBL" id="CZR02672.1"/>
    </source>
</evidence>
<dbReference type="GO" id="GO:0010181">
    <property type="term" value="F:FMN binding"/>
    <property type="evidence" value="ECO:0007669"/>
    <property type="project" value="InterPro"/>
</dbReference>
<dbReference type="EMBL" id="FJNB01000014">
    <property type="protein sequence ID" value="CZR02672.1"/>
    <property type="molecule type" value="Genomic_DNA"/>
</dbReference>
<dbReference type="GO" id="GO:0016651">
    <property type="term" value="F:oxidoreductase activity, acting on NAD(P)H"/>
    <property type="evidence" value="ECO:0007669"/>
    <property type="project" value="UniProtKB-ARBA"/>
</dbReference>
<organism evidence="2 4">
    <name type="scientific">Trichococcus ilyis</name>
    <dbReference type="NCBI Taxonomy" id="640938"/>
    <lineage>
        <taxon>Bacteria</taxon>
        <taxon>Bacillati</taxon>
        <taxon>Bacillota</taxon>
        <taxon>Bacilli</taxon>
        <taxon>Lactobacillales</taxon>
        <taxon>Carnobacteriaceae</taxon>
        <taxon>Trichococcus</taxon>
    </lineage>
</organism>
<dbReference type="Proteomes" id="UP000199280">
    <property type="component" value="Unassembled WGS sequence"/>
</dbReference>
<dbReference type="EMBL" id="FNYT01000021">
    <property type="protein sequence ID" value="SEJ66599.1"/>
    <property type="molecule type" value="Genomic_DNA"/>
</dbReference>
<gene>
    <name evidence="3" type="ORF">SAMN05216375_12125</name>
    <name evidence="2" type="ORF">TR210_1924</name>
</gene>
<protein>
    <submittedName>
        <fullName evidence="2 3">NADPH-dependent FMN reductase</fullName>
    </submittedName>
</protein>
<dbReference type="InterPro" id="IPR029039">
    <property type="entry name" value="Flavoprotein-like_sf"/>
</dbReference>
<keyword evidence="5" id="KW-1185">Reference proteome</keyword>
<reference evidence="3 5" key="2">
    <citation type="submission" date="2016-10" db="EMBL/GenBank/DDBJ databases">
        <authorList>
            <person name="Varghese N."/>
            <person name="Submissions S."/>
        </authorList>
    </citation>
    <scope>NUCLEOTIDE SEQUENCE [LARGE SCALE GENOMIC DNA]</scope>
    <source>
        <strain evidence="3 5">DSM 22150</strain>
    </source>
</reference>
<dbReference type="InterPro" id="IPR005025">
    <property type="entry name" value="FMN_Rdtase-like_dom"/>
</dbReference>
<sequence length="164" mass="18157">MEIGIIIHSLTGNTLSVAERLQEKLTADGHDVEIEQLKTIGEENIKETNSANIKLKAYPDPQAHDLLIIAGPVRGASVSPILKHYFSKIGQLEGKPTLLFVTEFFPFPWMGGKHALKQMTALCEEHGAAVIGSGVINWKNPRREGQIEELLQQFSDSAARMDRK</sequence>